<name>A0ABT8BLD9_9HYPH</name>
<evidence type="ECO:0000313" key="2">
    <source>
        <dbReference type="EMBL" id="MDN3592110.1"/>
    </source>
</evidence>
<dbReference type="RefSeq" id="WP_238226211.1">
    <property type="nucleotide sequence ID" value="NZ_BPQD01000016.1"/>
</dbReference>
<dbReference type="Gene3D" id="6.20.150.10">
    <property type="match status" value="1"/>
</dbReference>
<gene>
    <name evidence="2" type="ORF">QWZ12_16045</name>
</gene>
<sequence>MKFSRDNSRTGGVGDPETTDLDRRVQDAIKFGEIAEVDLEREPPSYRVLIGDKNDDDNHIITDWIPANGGRASEEGESEAHFLEKGEKVVLLTEGGELATAQVLPAATFTKKNKAPTKKPGEWKRKFKNGAVVGYDRETGELTLDATNATGKVTLRSKDGAVRMSNGKVTVQTGSKAKSTGPSSESASMARTLAAVSAQNFDLNQQMKGLHARIEQAEHTISAQHFATSLLHNLLLPTNPQIAGLLAIFNQAPGGMEKMVQMVTGLLPGYAQSLLKLAMGKFQLPTIDSIGDMMGNFIQGQITQATSQIASLVTQQSGITSQIADIGRQITNLEGGGEQAAGQLAGLVAQKAGLSQTLGQITSTIGDLKGILDSANLAAPAEPDFMGSQKNIVKGMIESVRFGGLGKQD</sequence>
<dbReference type="EMBL" id="JAUFPX010000015">
    <property type="protein sequence ID" value="MDN3592110.1"/>
    <property type="molecule type" value="Genomic_DNA"/>
</dbReference>
<comment type="caution">
    <text evidence="2">The sequence shown here is derived from an EMBL/GenBank/DDBJ whole genome shotgun (WGS) entry which is preliminary data.</text>
</comment>
<proteinExistence type="predicted"/>
<keyword evidence="3" id="KW-1185">Reference proteome</keyword>
<dbReference type="InterPro" id="IPR037026">
    <property type="entry name" value="Vgr_OB-fold_dom_sf"/>
</dbReference>
<organism evidence="2 3">
    <name type="scientific">Methylobacterium adhaesivum</name>
    <dbReference type="NCBI Taxonomy" id="333297"/>
    <lineage>
        <taxon>Bacteria</taxon>
        <taxon>Pseudomonadati</taxon>
        <taxon>Pseudomonadota</taxon>
        <taxon>Alphaproteobacteria</taxon>
        <taxon>Hyphomicrobiales</taxon>
        <taxon>Methylobacteriaceae</taxon>
        <taxon>Methylobacterium</taxon>
    </lineage>
</organism>
<dbReference type="Gene3D" id="2.40.50.230">
    <property type="entry name" value="Gp5 N-terminal domain"/>
    <property type="match status" value="1"/>
</dbReference>
<evidence type="ECO:0000256" key="1">
    <source>
        <dbReference type="SAM" id="MobiDB-lite"/>
    </source>
</evidence>
<protein>
    <submittedName>
        <fullName evidence="2">Phage baseplate assembly protein V</fullName>
    </submittedName>
</protein>
<reference evidence="3" key="1">
    <citation type="journal article" date="2019" name="Int. J. Syst. Evol. Microbiol.">
        <title>The Global Catalogue of Microorganisms (GCM) 10K type strain sequencing project: providing services to taxonomists for standard genome sequencing and annotation.</title>
        <authorList>
            <consortium name="The Broad Institute Genomics Platform"/>
            <consortium name="The Broad Institute Genome Sequencing Center for Infectious Disease"/>
            <person name="Wu L."/>
            <person name="Ma J."/>
        </authorList>
    </citation>
    <scope>NUCLEOTIDE SEQUENCE [LARGE SCALE GENOMIC DNA]</scope>
    <source>
        <strain evidence="3">CECT 7069</strain>
    </source>
</reference>
<feature type="region of interest" description="Disordered" evidence="1">
    <location>
        <begin position="1"/>
        <end position="23"/>
    </location>
</feature>
<dbReference type="NCBIfam" id="TIGR01644">
    <property type="entry name" value="phage_P2_V"/>
    <property type="match status" value="1"/>
</dbReference>
<accession>A0ABT8BLD9</accession>
<evidence type="ECO:0000313" key="3">
    <source>
        <dbReference type="Proteomes" id="UP001224644"/>
    </source>
</evidence>
<dbReference type="Proteomes" id="UP001224644">
    <property type="component" value="Unassembled WGS sequence"/>
</dbReference>
<dbReference type="InterPro" id="IPR013046">
    <property type="entry name" value="GpV/Gp45"/>
</dbReference>